<dbReference type="PANTHER" id="PTHR30283:SF4">
    <property type="entry name" value="PEROXIDE STRESS RESISTANCE PROTEIN YAAA"/>
    <property type="match status" value="1"/>
</dbReference>
<evidence type="ECO:0000313" key="1">
    <source>
        <dbReference type="EMBL" id="THV16125.1"/>
    </source>
</evidence>
<proteinExistence type="predicted"/>
<gene>
    <name evidence="1" type="primary">yaaA</name>
    <name evidence="1" type="ORF">E9934_07295</name>
</gene>
<dbReference type="EMBL" id="STGW01000003">
    <property type="protein sequence ID" value="THV16125.1"/>
    <property type="molecule type" value="Genomic_DNA"/>
</dbReference>
<dbReference type="OrthoDB" id="3210767at2"/>
<dbReference type="GO" id="GO:0033194">
    <property type="term" value="P:response to hydroperoxide"/>
    <property type="evidence" value="ECO:0007669"/>
    <property type="project" value="TreeGrafter"/>
</dbReference>
<reference evidence="1 2" key="1">
    <citation type="journal article" date="2009" name="Int. J. Syst. Evol. Microbiol.">
        <title>Nocardioides caeni sp. nov., isolated from wastewater.</title>
        <authorList>
            <person name="Yoon J.H."/>
            <person name="Kang S.J."/>
            <person name="Park S."/>
            <person name="Kim W."/>
            <person name="Oh T.K."/>
        </authorList>
    </citation>
    <scope>NUCLEOTIDE SEQUENCE [LARGE SCALE GENOMIC DNA]</scope>
    <source>
        <strain evidence="1 2">DSM 23134</strain>
    </source>
</reference>
<dbReference type="Proteomes" id="UP000307087">
    <property type="component" value="Unassembled WGS sequence"/>
</dbReference>
<dbReference type="RefSeq" id="WP_136562220.1">
    <property type="nucleotide sequence ID" value="NZ_BAABLS010000010.1"/>
</dbReference>
<dbReference type="NCBIfam" id="NF002545">
    <property type="entry name" value="PRK02101.2-3"/>
    <property type="match status" value="1"/>
</dbReference>
<accession>A0A4S8NII2</accession>
<sequence length="259" mass="27320">MLILLPPSEGKAAPSRGAALDLSSLSLPELEPARREVLDALVTLCQDDRDKAAAVLGLSAGQLDLVDRNAGLETAPTARADRIYTGVVYDALDVATLSTAAKRRAATRLAVASSLFGVVRVGDRIPSYRLSGDASLPGLGPVAAHWRTHLDRPMTAAVGNGLLVDLRSGMYAGFWRPGPDLAKRVATVRVLHEQGGVRKVVSHFNKATKGRIVRALLEDGADPRTPAALAATLERLGWSVEVGEPTKSGTQLDVVVAEL</sequence>
<evidence type="ECO:0000313" key="2">
    <source>
        <dbReference type="Proteomes" id="UP000307087"/>
    </source>
</evidence>
<name>A0A4S8NII2_9ACTN</name>
<comment type="caution">
    <text evidence="1">The sequence shown here is derived from an EMBL/GenBank/DDBJ whole genome shotgun (WGS) entry which is preliminary data.</text>
</comment>
<organism evidence="1 2">
    <name type="scientific">Nocardioides caeni</name>
    <dbReference type="NCBI Taxonomy" id="574700"/>
    <lineage>
        <taxon>Bacteria</taxon>
        <taxon>Bacillati</taxon>
        <taxon>Actinomycetota</taxon>
        <taxon>Actinomycetes</taxon>
        <taxon>Propionibacteriales</taxon>
        <taxon>Nocardioidaceae</taxon>
        <taxon>Nocardioides</taxon>
    </lineage>
</organism>
<dbReference type="AlphaFoldDB" id="A0A4S8NII2"/>
<dbReference type="GO" id="GO:0005829">
    <property type="term" value="C:cytosol"/>
    <property type="evidence" value="ECO:0007669"/>
    <property type="project" value="TreeGrafter"/>
</dbReference>
<dbReference type="Pfam" id="PF03883">
    <property type="entry name" value="H2O2_YaaD"/>
    <property type="match status" value="1"/>
</dbReference>
<keyword evidence="2" id="KW-1185">Reference proteome</keyword>
<dbReference type="InterPro" id="IPR005583">
    <property type="entry name" value="YaaA"/>
</dbReference>
<dbReference type="PANTHER" id="PTHR30283">
    <property type="entry name" value="PEROXIDE STRESS RESPONSE PROTEIN YAAA"/>
    <property type="match status" value="1"/>
</dbReference>
<protein>
    <submittedName>
        <fullName evidence="1">Peroxide stress protein YaaA</fullName>
    </submittedName>
</protein>